<feature type="region of interest" description="Disordered" evidence="1">
    <location>
        <begin position="433"/>
        <end position="457"/>
    </location>
</feature>
<proteinExistence type="predicted"/>
<reference evidence="2 3" key="1">
    <citation type="submission" date="2014-04" db="EMBL/GenBank/DDBJ databases">
        <title>Evolutionary Origins and Diversification of the Mycorrhizal Mutualists.</title>
        <authorList>
            <consortium name="DOE Joint Genome Institute"/>
            <consortium name="Mycorrhizal Genomics Consortium"/>
            <person name="Kohler A."/>
            <person name="Kuo A."/>
            <person name="Nagy L.G."/>
            <person name="Floudas D."/>
            <person name="Copeland A."/>
            <person name="Barry K.W."/>
            <person name="Cichocki N."/>
            <person name="Veneault-Fourrey C."/>
            <person name="LaButti K."/>
            <person name="Lindquist E.A."/>
            <person name="Lipzen A."/>
            <person name="Lundell T."/>
            <person name="Morin E."/>
            <person name="Murat C."/>
            <person name="Riley R."/>
            <person name="Ohm R."/>
            <person name="Sun H."/>
            <person name="Tunlid A."/>
            <person name="Henrissat B."/>
            <person name="Grigoriev I.V."/>
            <person name="Hibbett D.S."/>
            <person name="Martin F."/>
        </authorList>
    </citation>
    <scope>NUCLEOTIDE SEQUENCE [LARGE SCALE GENOMIC DNA]</scope>
    <source>
        <strain evidence="2 3">Koide BX008</strain>
    </source>
</reference>
<dbReference type="HOGENOM" id="CLU_562532_0_0_1"/>
<dbReference type="AlphaFoldDB" id="A0A0C2X2K3"/>
<gene>
    <name evidence="2" type="ORF">M378DRAFT_12138</name>
</gene>
<evidence type="ECO:0000313" key="2">
    <source>
        <dbReference type="EMBL" id="KIL63391.1"/>
    </source>
</evidence>
<evidence type="ECO:0000313" key="3">
    <source>
        <dbReference type="Proteomes" id="UP000054549"/>
    </source>
</evidence>
<organism evidence="2 3">
    <name type="scientific">Amanita muscaria (strain Koide BX008)</name>
    <dbReference type="NCBI Taxonomy" id="946122"/>
    <lineage>
        <taxon>Eukaryota</taxon>
        <taxon>Fungi</taxon>
        <taxon>Dikarya</taxon>
        <taxon>Basidiomycota</taxon>
        <taxon>Agaricomycotina</taxon>
        <taxon>Agaricomycetes</taxon>
        <taxon>Agaricomycetidae</taxon>
        <taxon>Agaricales</taxon>
        <taxon>Pluteineae</taxon>
        <taxon>Amanitaceae</taxon>
        <taxon>Amanita</taxon>
    </lineage>
</organism>
<protein>
    <submittedName>
        <fullName evidence="2">Uncharacterized protein</fullName>
    </submittedName>
</protein>
<name>A0A0C2X2K3_AMAMK</name>
<feature type="compositionally biased region" description="Pro residues" evidence="1">
    <location>
        <begin position="35"/>
        <end position="46"/>
    </location>
</feature>
<dbReference type="EMBL" id="KN818259">
    <property type="protein sequence ID" value="KIL63391.1"/>
    <property type="molecule type" value="Genomic_DNA"/>
</dbReference>
<feature type="compositionally biased region" description="Basic and acidic residues" evidence="1">
    <location>
        <begin position="1"/>
        <end position="11"/>
    </location>
</feature>
<feature type="region of interest" description="Disordered" evidence="1">
    <location>
        <begin position="1"/>
        <end position="47"/>
    </location>
</feature>
<evidence type="ECO:0000256" key="1">
    <source>
        <dbReference type="SAM" id="MobiDB-lite"/>
    </source>
</evidence>
<dbReference type="Proteomes" id="UP000054549">
    <property type="component" value="Unassembled WGS sequence"/>
</dbReference>
<dbReference type="InParanoid" id="A0A0C2X2K3"/>
<feature type="compositionally biased region" description="Polar residues" evidence="1">
    <location>
        <begin position="439"/>
        <end position="448"/>
    </location>
</feature>
<accession>A0A0C2X2K3</accession>
<sequence>MPPKPVKRDSPATKGRYGPLDIPPYNPLVVTRPQSPTPVDVPPGTPPKAADIVKNVYRAFMSSNSDNQRAQALYDVFSDLSNELQNVSSFTQVIQLITDDLHDMGFKPSTLPSDTPPPCTPCTLNHDPVTVTVTKEIHPASCAAEMMKLRKELSDLKSGINALANLTHLTESTALPSFSVPPSPSPSSLSSLPESFTDVYSASSTPKASATPLTELKPSKSFAYVAKANTTHSKSPKEIIRDREAKSCTSKGTPSNVLVLSDFKSANTATSYRRIAEMRKTVNDSLAENKCKSVAWSSHGNLVVKCARSISPKDKSYIINAAKASFGNEPIVLNKTTKSYVKFIDVPLFDIEGTPFDNNDFNIMIQQNEKWSDVNITDGPKVVVKKDSPDAKKATIKIGFADDKHSTTAKKLLKTTILFGGIPIRCKPWTSLPPAPSSKRASNASTCPSDVEVSSIA</sequence>
<keyword evidence="3" id="KW-1185">Reference proteome</keyword>